<dbReference type="GeneID" id="71929480"/>
<keyword evidence="1" id="KW-0614">Plasmid</keyword>
<keyword evidence="2" id="KW-1185">Reference proteome</keyword>
<evidence type="ECO:0000313" key="2">
    <source>
        <dbReference type="Proteomes" id="UP000831768"/>
    </source>
</evidence>
<dbReference type="EMBL" id="CP096021">
    <property type="protein sequence ID" value="UPM44799.1"/>
    <property type="molecule type" value="Genomic_DNA"/>
</dbReference>
<gene>
    <name evidence="1" type="ORF">MW046_15495</name>
</gene>
<dbReference type="Proteomes" id="UP000831768">
    <property type="component" value="Plasmid unnamed2"/>
</dbReference>
<geneLocation type="plasmid" evidence="1 2">
    <name>unnamed2</name>
</geneLocation>
<dbReference type="KEGG" id="haad:MW046_15495"/>
<proteinExistence type="predicted"/>
<organism evidence="1 2">
    <name type="scientific">Halocatena salina</name>
    <dbReference type="NCBI Taxonomy" id="2934340"/>
    <lineage>
        <taxon>Archaea</taxon>
        <taxon>Methanobacteriati</taxon>
        <taxon>Methanobacteriota</taxon>
        <taxon>Stenosarchaea group</taxon>
        <taxon>Halobacteria</taxon>
        <taxon>Halobacteriales</taxon>
        <taxon>Natronomonadaceae</taxon>
        <taxon>Halocatena</taxon>
    </lineage>
</organism>
<name>A0A8U0A7H7_9EURY</name>
<evidence type="ECO:0000313" key="1">
    <source>
        <dbReference type="EMBL" id="UPM44799.1"/>
    </source>
</evidence>
<dbReference type="AlphaFoldDB" id="A0A8U0A7H7"/>
<protein>
    <submittedName>
        <fullName evidence="1">Uncharacterized protein</fullName>
    </submittedName>
</protein>
<reference evidence="1" key="1">
    <citation type="submission" date="2022-04" db="EMBL/GenBank/DDBJ databases">
        <title>Halocatena sp. nov., isolated from a salt lake.</title>
        <authorList>
            <person name="Cui H.-L."/>
        </authorList>
    </citation>
    <scope>NUCLEOTIDE SEQUENCE</scope>
    <source>
        <strain evidence="1">AD-1</strain>
        <plasmid evidence="1">unnamed2</plasmid>
    </source>
</reference>
<sequence>MSGISMSEATSVLYVTVVGSTGKILHDDRASSGFVFHVDDESRGVLDTDGRMAVRLGEADIVCNDRQRTVLAPPRRSYGRRTNTMEEQTPTSGCIDGRFRQSFRCTFPEPPPMYVDTIYTSRLTNLTPIHLL</sequence>
<accession>A0A8U0A7H7</accession>
<dbReference type="RefSeq" id="WP_247995453.1">
    <property type="nucleotide sequence ID" value="NZ_CP096021.1"/>
</dbReference>